<proteinExistence type="inferred from homology"/>
<evidence type="ECO:0000256" key="4">
    <source>
        <dbReference type="ARBA" id="ARBA00022475"/>
    </source>
</evidence>
<evidence type="ECO:0000256" key="8">
    <source>
        <dbReference type="SAM" id="Phobius"/>
    </source>
</evidence>
<keyword evidence="7 8" id="KW-0472">Membrane</keyword>
<evidence type="ECO:0000256" key="7">
    <source>
        <dbReference type="ARBA" id="ARBA00023136"/>
    </source>
</evidence>
<feature type="transmembrane region" description="Helical" evidence="8">
    <location>
        <begin position="152"/>
        <end position="170"/>
    </location>
</feature>
<evidence type="ECO:0000313" key="11">
    <source>
        <dbReference type="Proteomes" id="UP000052237"/>
    </source>
</evidence>
<evidence type="ECO:0000256" key="3">
    <source>
        <dbReference type="ARBA" id="ARBA00022448"/>
    </source>
</evidence>
<dbReference type="EMBL" id="NIQP01000001">
    <property type="protein sequence ID" value="PPB72988.1"/>
    <property type="molecule type" value="Genomic_DNA"/>
</dbReference>
<comment type="similarity">
    <text evidence="2">Belongs to the AzlC family.</text>
</comment>
<dbReference type="EMBL" id="FAVB01000001">
    <property type="protein sequence ID" value="CUU69747.1"/>
    <property type="molecule type" value="Genomic_DNA"/>
</dbReference>
<dbReference type="Proteomes" id="UP000239685">
    <property type="component" value="Unassembled WGS sequence"/>
</dbReference>
<keyword evidence="4" id="KW-1003">Cell membrane</keyword>
<gene>
    <name evidence="9" type="primary">ygaZ</name>
    <name evidence="10" type="ORF">CDQ78_01045</name>
    <name evidence="9" type="ORF">ERS686654_00185</name>
</gene>
<feature type="transmembrane region" description="Helical" evidence="8">
    <location>
        <begin position="200"/>
        <end position="216"/>
    </location>
</feature>
<dbReference type="InterPro" id="IPR011606">
    <property type="entry name" value="Brnchd-chn_aa_trnsp_permease"/>
</dbReference>
<keyword evidence="3" id="KW-0813">Transport</keyword>
<feature type="transmembrane region" description="Helical" evidence="8">
    <location>
        <begin position="43"/>
        <end position="76"/>
    </location>
</feature>
<accession>A0A855NGT9</accession>
<keyword evidence="11" id="KW-1185">Reference proteome</keyword>
<dbReference type="PANTHER" id="PTHR34979">
    <property type="entry name" value="INNER MEMBRANE PROTEIN YGAZ"/>
    <property type="match status" value="1"/>
</dbReference>
<feature type="transmembrane region" description="Helical" evidence="8">
    <location>
        <begin position="123"/>
        <end position="146"/>
    </location>
</feature>
<dbReference type="GO" id="GO:0005886">
    <property type="term" value="C:plasma membrane"/>
    <property type="evidence" value="ECO:0007669"/>
    <property type="project" value="UniProtKB-SubCell"/>
</dbReference>
<sequence>MSKFEIFKSTIPVMMGYVPLGIAFGLYGISSGLPLWVMSLTPIFIYAGSVEFVLVAFIVTGASLVDVFIVSFLLNFRHFFYTMALLGEINQLKNRIYFIYALTDETFALLKARKSNIDENKNLLFNLTAFLNQIYWFFGVNFGALLGSNLNISYKGIDFSLVALFAVLIYQIFKNNPNTKVLFLGFGCSIVGLFIFPERYFLFGSLIAGAAILLMFKKKFN</sequence>
<dbReference type="Proteomes" id="UP000052237">
    <property type="component" value="Unassembled WGS sequence"/>
</dbReference>
<accession>A0A0S4R8U4</accession>
<organism evidence="9 11">
    <name type="scientific">Campylobacter hyointestinalis subsp. hyointestinalis</name>
    <dbReference type="NCBI Taxonomy" id="91352"/>
    <lineage>
        <taxon>Bacteria</taxon>
        <taxon>Pseudomonadati</taxon>
        <taxon>Campylobacterota</taxon>
        <taxon>Epsilonproteobacteria</taxon>
        <taxon>Campylobacterales</taxon>
        <taxon>Campylobacteraceae</taxon>
        <taxon>Campylobacter</taxon>
    </lineage>
</organism>
<dbReference type="AlphaFoldDB" id="A0A0S4R8U4"/>
<evidence type="ECO:0000313" key="10">
    <source>
        <dbReference type="EMBL" id="PPB72988.1"/>
    </source>
</evidence>
<keyword evidence="5 8" id="KW-0812">Transmembrane</keyword>
<evidence type="ECO:0000313" key="9">
    <source>
        <dbReference type="EMBL" id="CUU69747.1"/>
    </source>
</evidence>
<comment type="subcellular location">
    <subcellularLocation>
        <location evidence="1">Cell membrane</location>
        <topology evidence="1">Multi-pass membrane protein</topology>
    </subcellularLocation>
</comment>
<evidence type="ECO:0000256" key="6">
    <source>
        <dbReference type="ARBA" id="ARBA00022989"/>
    </source>
</evidence>
<evidence type="ECO:0000313" key="12">
    <source>
        <dbReference type="Proteomes" id="UP000239685"/>
    </source>
</evidence>
<protein>
    <submittedName>
        <fullName evidence="10">Branched-chain amino acid ABC transporter permease</fullName>
    </submittedName>
    <submittedName>
        <fullName evidence="9">Branched-chain amino acid transport protein</fullName>
    </submittedName>
</protein>
<feature type="transmembrane region" description="Helical" evidence="8">
    <location>
        <begin position="177"/>
        <end position="194"/>
    </location>
</feature>
<dbReference type="PANTHER" id="PTHR34979:SF1">
    <property type="entry name" value="INNER MEMBRANE PROTEIN YGAZ"/>
    <property type="match status" value="1"/>
</dbReference>
<reference evidence="10 12" key="2">
    <citation type="submission" date="2017-06" db="EMBL/GenBank/DDBJ databases">
        <title>Updating the genomic taxonomy and epidemiology of Campylobacter hyointestinalis; discovery in New Zealand farmed ruminants.</title>
        <authorList>
            <person name="Wilkinson D.A."/>
            <person name="Fayaz A."/>
            <person name="Biggs P.J."/>
            <person name="Midwinter A.C."/>
        </authorList>
    </citation>
    <scope>NUCLEOTIDE SEQUENCE [LARGE SCALE GENOMIC DNA]</scope>
    <source>
        <strain evidence="10 12">S1614a</strain>
    </source>
</reference>
<dbReference type="Pfam" id="PF03591">
    <property type="entry name" value="AzlC"/>
    <property type="match status" value="1"/>
</dbReference>
<evidence type="ECO:0000256" key="5">
    <source>
        <dbReference type="ARBA" id="ARBA00022692"/>
    </source>
</evidence>
<dbReference type="RefSeq" id="WP_034961168.1">
    <property type="nucleotide sequence ID" value="NZ_CBCRTP010000014.1"/>
</dbReference>
<reference evidence="9 11" key="1">
    <citation type="submission" date="2015-11" db="EMBL/GenBank/DDBJ databases">
        <authorList>
            <consortium name="Pathogen Informatics"/>
        </authorList>
    </citation>
    <scope>NUCLEOTIDE SEQUENCE [LARGE SCALE GENOMIC DNA]</scope>
    <source>
        <strain evidence="9 11">006A-0059</strain>
    </source>
</reference>
<evidence type="ECO:0000256" key="2">
    <source>
        <dbReference type="ARBA" id="ARBA00010735"/>
    </source>
</evidence>
<dbReference type="GO" id="GO:1903785">
    <property type="term" value="P:L-valine transmembrane transport"/>
    <property type="evidence" value="ECO:0007669"/>
    <property type="project" value="TreeGrafter"/>
</dbReference>
<evidence type="ECO:0000256" key="1">
    <source>
        <dbReference type="ARBA" id="ARBA00004651"/>
    </source>
</evidence>
<name>A0A0S4R8U4_CAMHY</name>
<comment type="caution">
    <text evidence="9">The sequence shown here is derived from an EMBL/GenBank/DDBJ whole genome shotgun (WGS) entry which is preliminary data.</text>
</comment>
<keyword evidence="6 8" id="KW-1133">Transmembrane helix</keyword>
<feature type="transmembrane region" description="Helical" evidence="8">
    <location>
        <begin position="12"/>
        <end position="37"/>
    </location>
</feature>